<dbReference type="PRINTS" id="PR00411">
    <property type="entry name" value="PNDRDTASEI"/>
</dbReference>
<dbReference type="SUPFAM" id="SSF51905">
    <property type="entry name" value="FAD/NAD(P)-binding domain"/>
    <property type="match status" value="1"/>
</dbReference>
<sequence length="894" mass="100671">MTEKNSHAIELDDHHLNENEFEYTAVIVGRDLSSYLIALILKQHGHEVAIVSRSEAPVMTDLCEYVSLKYLYEAARRIHSVHSLFAKGLQIKFDNMTTDLNWQQLTNECKEEVLQRKQNLEKEISEKNIVVYEGTIVMVEDYIVRIINEEESIQIAVLRTKHVIMGSDNCRYMIKDYSNKHSRNTTLKTVADIINLDQIPQSFAVVGGGTLGLSVASCMKELGSIHVTVIEKQAHCLMDMNDMDREIAAYIESILVQQQINIITKCVANYVSETAIHSITDPIKTDYRFVTIGTRRKLISVHNTPTAAIIHLIERVSFGRKIQIGTIVDNGKGERIVVPLTPICHIDYQRVKSICSIEQGVSIAYRTICKCLNSSAPNFIMPSFIYTIPSLLLIGQTHTPADSMFVCRVNVSPTMKYAIDTPPRGFGKLWISRIRKTLCGVQLVSEHNIMFGRAFGILIRNQICLIDVCSRIELPGSIGEVVQLMIKQALLDLNKNYSKFHIFGKNSDRPASEVQEVIFVSKQHTSENKDHVHCTHIQVPQVSTTYRCILSKPAWCWGAEMGANEHGVCIGNEAVFSKVNYNTRELALTGLDIVRLALERAKTAKLAVTMIGEFVENYGQGGTCYDRISGFSSGYDNSFLVVDSDEAWVIETCDRVWVAKQIKEGYYNISNCYTIGDEYTMQSNNLETFAKEKKLWHGKEKLNFAKTFESFSGGDGRLKAGQNLLENLTKNGNFSVFDMISILRDDQSGICMLGEGDDCISTGSQVSVLLSTDRKRSQTDACHFFTATPNPQLSLFKPFIFCDEVELGPLTVSTPVEITSHRIHPLYSVRQKASRAQLEDKRLKDLEHEGIVEVINKLKLSNEDTTVDTYETLFHDAVSAEIELLREHPPTKRS</sequence>
<dbReference type="Gene3D" id="3.60.60.10">
    <property type="entry name" value="Penicillin V Acylase, Chain A"/>
    <property type="match status" value="1"/>
</dbReference>
<dbReference type="GO" id="GO:0070004">
    <property type="term" value="F:cysteine-type exopeptidase activity"/>
    <property type="evidence" value="ECO:0007669"/>
    <property type="project" value="InterPro"/>
</dbReference>
<dbReference type="PANTHER" id="PTHR12994">
    <property type="entry name" value="SECERNIN"/>
    <property type="match status" value="1"/>
</dbReference>
<dbReference type="Pfam" id="PF07992">
    <property type="entry name" value="Pyr_redox_2"/>
    <property type="match status" value="1"/>
</dbReference>
<feature type="domain" description="FAD/NAD(P)-binding" evidence="2">
    <location>
        <begin position="25"/>
        <end position="295"/>
    </location>
</feature>
<keyword evidence="4" id="KW-1185">Reference proteome</keyword>
<dbReference type="Pfam" id="PF03577">
    <property type="entry name" value="Peptidase_C69"/>
    <property type="match status" value="1"/>
</dbReference>
<proteinExistence type="inferred from homology"/>
<dbReference type="Proteomes" id="UP000663873">
    <property type="component" value="Unassembled WGS sequence"/>
</dbReference>
<evidence type="ECO:0000313" key="4">
    <source>
        <dbReference type="Proteomes" id="UP000663873"/>
    </source>
</evidence>
<accession>A0A820D3P1</accession>
<dbReference type="GO" id="GO:0016805">
    <property type="term" value="F:dipeptidase activity"/>
    <property type="evidence" value="ECO:0007669"/>
    <property type="project" value="InterPro"/>
</dbReference>
<dbReference type="EMBL" id="CAJOBP010000859">
    <property type="protein sequence ID" value="CAF4228773.1"/>
    <property type="molecule type" value="Genomic_DNA"/>
</dbReference>
<dbReference type="AlphaFoldDB" id="A0A820D3P1"/>
<gene>
    <name evidence="3" type="ORF">UJA718_LOCUS8198</name>
</gene>
<dbReference type="InterPro" id="IPR023753">
    <property type="entry name" value="FAD/NAD-binding_dom"/>
</dbReference>
<dbReference type="GO" id="GO:0016491">
    <property type="term" value="F:oxidoreductase activity"/>
    <property type="evidence" value="ECO:0007669"/>
    <property type="project" value="InterPro"/>
</dbReference>
<comment type="similarity">
    <text evidence="1">Belongs to the peptidase C69 family. Secernin subfamily.</text>
</comment>
<dbReference type="InterPro" id="IPR036188">
    <property type="entry name" value="FAD/NAD-bd_sf"/>
</dbReference>
<dbReference type="InterPro" id="IPR005322">
    <property type="entry name" value="Peptidase_C69"/>
</dbReference>
<name>A0A820D3P1_9BILA</name>
<dbReference type="GO" id="GO:0006508">
    <property type="term" value="P:proteolysis"/>
    <property type="evidence" value="ECO:0007669"/>
    <property type="project" value="InterPro"/>
</dbReference>
<evidence type="ECO:0000256" key="1">
    <source>
        <dbReference type="ARBA" id="ARBA00005705"/>
    </source>
</evidence>
<comment type="caution">
    <text evidence="3">The sequence shown here is derived from an EMBL/GenBank/DDBJ whole genome shotgun (WGS) entry which is preliminary data.</text>
</comment>
<organism evidence="3 4">
    <name type="scientific">Rotaria socialis</name>
    <dbReference type="NCBI Taxonomy" id="392032"/>
    <lineage>
        <taxon>Eukaryota</taxon>
        <taxon>Metazoa</taxon>
        <taxon>Spiralia</taxon>
        <taxon>Gnathifera</taxon>
        <taxon>Rotifera</taxon>
        <taxon>Eurotatoria</taxon>
        <taxon>Bdelloidea</taxon>
        <taxon>Philodinida</taxon>
        <taxon>Philodinidae</taxon>
        <taxon>Rotaria</taxon>
    </lineage>
</organism>
<evidence type="ECO:0000259" key="2">
    <source>
        <dbReference type="Pfam" id="PF07992"/>
    </source>
</evidence>
<dbReference type="Gene3D" id="3.50.50.60">
    <property type="entry name" value="FAD/NAD(P)-binding domain"/>
    <property type="match status" value="2"/>
</dbReference>
<protein>
    <recommendedName>
        <fullName evidence="2">FAD/NAD(P)-binding domain-containing protein</fullName>
    </recommendedName>
</protein>
<reference evidence="3" key="1">
    <citation type="submission" date="2021-02" db="EMBL/GenBank/DDBJ databases">
        <authorList>
            <person name="Nowell W R."/>
        </authorList>
    </citation>
    <scope>NUCLEOTIDE SEQUENCE</scope>
</reference>
<dbReference type="PANTHER" id="PTHR12994:SF17">
    <property type="entry name" value="LD30995P"/>
    <property type="match status" value="1"/>
</dbReference>
<evidence type="ECO:0000313" key="3">
    <source>
        <dbReference type="EMBL" id="CAF4228773.1"/>
    </source>
</evidence>